<dbReference type="OrthoDB" id="9809908at2"/>
<feature type="transmembrane region" description="Helical" evidence="1">
    <location>
        <begin position="119"/>
        <end position="139"/>
    </location>
</feature>
<dbReference type="RefSeq" id="WP_073404000.1">
    <property type="nucleotide sequence ID" value="NZ_FQTV01000022.1"/>
</dbReference>
<dbReference type="AlphaFoldDB" id="A0A1M5GUL0"/>
<dbReference type="EMBL" id="FQTV01000022">
    <property type="protein sequence ID" value="SHG07393.1"/>
    <property type="molecule type" value="Genomic_DNA"/>
</dbReference>
<proteinExistence type="predicted"/>
<keyword evidence="3" id="KW-0808">Transferase</keyword>
<evidence type="ECO:0000256" key="1">
    <source>
        <dbReference type="SAM" id="Phobius"/>
    </source>
</evidence>
<reference evidence="3 4" key="1">
    <citation type="submission" date="2016-11" db="EMBL/GenBank/DDBJ databases">
        <authorList>
            <person name="Jaros S."/>
            <person name="Januszkiewicz K."/>
            <person name="Wedrychowicz H."/>
        </authorList>
    </citation>
    <scope>NUCLEOTIDE SEQUENCE [LARGE SCALE GENOMIC DNA]</scope>
    <source>
        <strain evidence="3 4">DSM 26991</strain>
    </source>
</reference>
<feature type="domain" description="Signal transduction histidine kinase internal region" evidence="2">
    <location>
        <begin position="159"/>
        <end position="238"/>
    </location>
</feature>
<keyword evidence="4" id="KW-1185">Reference proteome</keyword>
<keyword evidence="1" id="KW-1133">Transmembrane helix</keyword>
<dbReference type="Pfam" id="PF06580">
    <property type="entry name" value="His_kinase"/>
    <property type="match status" value="1"/>
</dbReference>
<feature type="transmembrane region" description="Helical" evidence="1">
    <location>
        <begin position="47"/>
        <end position="65"/>
    </location>
</feature>
<evidence type="ECO:0000259" key="2">
    <source>
        <dbReference type="Pfam" id="PF06580"/>
    </source>
</evidence>
<keyword evidence="1" id="KW-0472">Membrane</keyword>
<dbReference type="Proteomes" id="UP000184509">
    <property type="component" value="Unassembled WGS sequence"/>
</dbReference>
<accession>A0A1M5GUL0</accession>
<keyword evidence="3" id="KW-0418">Kinase</keyword>
<dbReference type="InterPro" id="IPR050640">
    <property type="entry name" value="Bact_2-comp_sensor_kinase"/>
</dbReference>
<organism evidence="3 4">
    <name type="scientific">Bacteroides luti</name>
    <dbReference type="NCBI Taxonomy" id="1297750"/>
    <lineage>
        <taxon>Bacteria</taxon>
        <taxon>Pseudomonadati</taxon>
        <taxon>Bacteroidota</taxon>
        <taxon>Bacteroidia</taxon>
        <taxon>Bacteroidales</taxon>
        <taxon>Bacteroidaceae</taxon>
        <taxon>Bacteroides</taxon>
    </lineage>
</organism>
<dbReference type="GO" id="GO:0000155">
    <property type="term" value="F:phosphorelay sensor kinase activity"/>
    <property type="evidence" value="ECO:0007669"/>
    <property type="project" value="InterPro"/>
</dbReference>
<sequence length="348" mass="40448">MPSVFNLLNSRKRVLFHIAYWISVVLFFTFSWGTRYNNYWVCFYNELAFLPVKLGVTYFGLYYVIPKLLLQQKYYRSAFACVLMMAVGGMLQRMLSYYSFIPLLGMSDPKTSLFDPTEVLHHVININTVMIIPFAIKLYSYSLEKENRILSLSHEKTQAELQFLRSQIQPHFFFNVLNDLYAMALKRSDNTPEMIMKLSDLMRYVLHESTAESVPVEKEINYIRNYIDLERLRYGNRFSVDFQVKGDVVGASIAPLLLLPFVENAFKHSSTNQISGVVILIELIICNGELQFNVSNTYDPEYKNPDNVSSGIGIKNVCHRLDILYPGRYTFETKTVEQHYISTLKIKL</sequence>
<dbReference type="STRING" id="1297750.SAMN05444405_12234"/>
<feature type="transmembrane region" description="Helical" evidence="1">
    <location>
        <begin position="77"/>
        <end position="99"/>
    </location>
</feature>
<protein>
    <submittedName>
        <fullName evidence="3">Histidine kinase</fullName>
    </submittedName>
</protein>
<evidence type="ECO:0000313" key="4">
    <source>
        <dbReference type="Proteomes" id="UP000184509"/>
    </source>
</evidence>
<gene>
    <name evidence="3" type="ORF">SAMN05444405_12234</name>
</gene>
<dbReference type="GO" id="GO:0016020">
    <property type="term" value="C:membrane"/>
    <property type="evidence" value="ECO:0007669"/>
    <property type="project" value="InterPro"/>
</dbReference>
<dbReference type="PANTHER" id="PTHR34220:SF7">
    <property type="entry name" value="SENSOR HISTIDINE KINASE YPDA"/>
    <property type="match status" value="1"/>
</dbReference>
<name>A0A1M5GUL0_9BACE</name>
<feature type="transmembrane region" description="Helical" evidence="1">
    <location>
        <begin position="14"/>
        <end position="35"/>
    </location>
</feature>
<dbReference type="InterPro" id="IPR010559">
    <property type="entry name" value="Sig_transdc_His_kin_internal"/>
</dbReference>
<keyword evidence="1" id="KW-0812">Transmembrane</keyword>
<evidence type="ECO:0000313" key="3">
    <source>
        <dbReference type="EMBL" id="SHG07393.1"/>
    </source>
</evidence>
<dbReference type="PANTHER" id="PTHR34220">
    <property type="entry name" value="SENSOR HISTIDINE KINASE YPDA"/>
    <property type="match status" value="1"/>
</dbReference>